<evidence type="ECO:0000313" key="1">
    <source>
        <dbReference type="EMBL" id="NMM47061.1"/>
    </source>
</evidence>
<proteinExistence type="predicted"/>
<name>A0A848IV03_9BACT</name>
<gene>
    <name evidence="1" type="ORF">HH304_01515</name>
</gene>
<dbReference type="PROSITE" id="PS51257">
    <property type="entry name" value="PROKAR_LIPOPROTEIN"/>
    <property type="match status" value="1"/>
</dbReference>
<evidence type="ECO:0000313" key="2">
    <source>
        <dbReference type="Proteomes" id="UP000559010"/>
    </source>
</evidence>
<dbReference type="RefSeq" id="WP_169677676.1">
    <property type="nucleotide sequence ID" value="NZ_JABBNU010000001.1"/>
</dbReference>
<keyword evidence="2" id="KW-1185">Reference proteome</keyword>
<comment type="caution">
    <text evidence="1">The sequence shown here is derived from an EMBL/GenBank/DDBJ whole genome shotgun (WGS) entry which is preliminary data.</text>
</comment>
<reference evidence="1 2" key="1">
    <citation type="submission" date="2020-04" db="EMBL/GenBank/DDBJ databases">
        <title>Flammeovirgaceae bacterium KN852 isolated from deep sea.</title>
        <authorList>
            <person name="Zhang D.-C."/>
        </authorList>
    </citation>
    <scope>NUCLEOTIDE SEQUENCE [LARGE SCALE GENOMIC DNA]</scope>
    <source>
        <strain evidence="1 2">KN852</strain>
    </source>
</reference>
<organism evidence="1 2">
    <name type="scientific">Marinigracilibium pacificum</name>
    <dbReference type="NCBI Taxonomy" id="2729599"/>
    <lineage>
        <taxon>Bacteria</taxon>
        <taxon>Pseudomonadati</taxon>
        <taxon>Bacteroidota</taxon>
        <taxon>Cytophagia</taxon>
        <taxon>Cytophagales</taxon>
        <taxon>Flammeovirgaceae</taxon>
        <taxon>Marinigracilibium</taxon>
    </lineage>
</organism>
<accession>A0A848IV03</accession>
<dbReference type="Proteomes" id="UP000559010">
    <property type="component" value="Unassembled WGS sequence"/>
</dbReference>
<protein>
    <submittedName>
        <fullName evidence="1">Uncharacterized protein</fullName>
    </submittedName>
</protein>
<dbReference type="AlphaFoldDB" id="A0A848IV03"/>
<dbReference type="Gene3D" id="2.40.360.20">
    <property type="match status" value="1"/>
</dbReference>
<dbReference type="EMBL" id="JABBNU010000001">
    <property type="protein sequence ID" value="NMM47061.1"/>
    <property type="molecule type" value="Genomic_DNA"/>
</dbReference>
<sequence length="244" mass="27772">MKFSKYLIISLSVIILSCDDNEGGNNPIDNDVDYFPLALGNYWKYGEDDDSNDDFSDDEVFINTVIDTDYNFNEKVYSLIETTDVSGNKLDSLLVRKENNNYIIATEDFLDLSTDISDQEKELILLKSGSSVGTKWQYNFTLNNIEFDGEIIDGITIDVKVIFEIIDDNKSINTQAGNFNNVIVVQQTIDLPVLFDEIEALLPITSFYFVPDVGIVFIEIEYQEDDDSNSTEIEETELIEYSIN</sequence>